<dbReference type="Gene3D" id="3.30.43.10">
    <property type="entry name" value="Uridine Diphospho-n-acetylenolpyruvylglucosamine Reductase, domain 2"/>
    <property type="match status" value="1"/>
</dbReference>
<dbReference type="FunFam" id="1.10.45.10:FF:000001">
    <property type="entry name" value="D-lactate dehydrogenase mitochondrial"/>
    <property type="match status" value="1"/>
</dbReference>
<dbReference type="HOGENOM" id="CLU_017779_4_1_5"/>
<dbReference type="PROSITE" id="PS51387">
    <property type="entry name" value="FAD_PCMH"/>
    <property type="match status" value="1"/>
</dbReference>
<gene>
    <name evidence="6" type="ORF">MEC_00785</name>
</gene>
<evidence type="ECO:0000313" key="7">
    <source>
        <dbReference type="Proteomes" id="UP000008761"/>
    </source>
</evidence>
<accession>J0PYJ4</accession>
<evidence type="ECO:0000256" key="4">
    <source>
        <dbReference type="ARBA" id="ARBA00022827"/>
    </source>
</evidence>
<dbReference type="GO" id="GO:0071949">
    <property type="term" value="F:FAD binding"/>
    <property type="evidence" value="ECO:0007669"/>
    <property type="project" value="InterPro"/>
</dbReference>
<keyword evidence="4" id="KW-0274">FAD</keyword>
<comment type="similarity">
    <text evidence="2">Belongs to the FAD-binding oxidoreductase/transferase type 4 family.</text>
</comment>
<name>J0PYJ4_9HYPH</name>
<comment type="cofactor">
    <cofactor evidence="1">
        <name>FAD</name>
        <dbReference type="ChEBI" id="CHEBI:57692"/>
    </cofactor>
</comment>
<feature type="domain" description="FAD-binding PCMH-type" evidence="5">
    <location>
        <begin position="38"/>
        <end position="219"/>
    </location>
</feature>
<dbReference type="InterPro" id="IPR006094">
    <property type="entry name" value="Oxid_FAD_bind_N"/>
</dbReference>
<dbReference type="Pfam" id="PF01565">
    <property type="entry name" value="FAD_binding_4"/>
    <property type="match status" value="1"/>
</dbReference>
<dbReference type="PATRIC" id="fig|1094551.3.peg.872"/>
<comment type="caution">
    <text evidence="6">The sequence shown here is derived from an EMBL/GenBank/DDBJ whole genome shotgun (WGS) entry which is preliminary data.</text>
</comment>
<sequence>MKIEQELIKKFTKIVGIEHAITDQALITPYLLEERKLFHGKTPLLLRPSSTTEVSSIMRLASQTRTPIVPQGGNTGLVGGQQPDERGNSVLLSMERLNKVRCINLEDNFAVVEAGVILQDLQKKADESDRLFPLSLASEGSCQIGGNLSSNAGGTAVLAYGNMRELCLGLEVVLPDGRILEDLRFVKKDNSGYDLKNLFIGAEGTLGVITAAVLKLFPKPRGKAVSLVGLCNPTRALEFLSLAQCYGGGMLTGFELMGKLSFKMALDYKMCERSPLEHEHEWYVLVNISSLQGNDEALSVLSIILEESLKNGVIEDAVIAQSLKQQDFFWQLRESISSAQKLEGESIKHDIAVPIMSIPDFISEAARIVEDIVPGARVVCFGHMGDGNLHYNITQPIGTDPTVFLQLWSQINHSIHGLAMHYQGAFSAEHGIGQLKRKELRIFKSPVALDIMQGIKKVLDPLGIMNPGKIL</sequence>
<dbReference type="Gene3D" id="3.30.465.10">
    <property type="match status" value="1"/>
</dbReference>
<proteinExistence type="inferred from homology"/>
<protein>
    <recommendedName>
        <fullName evidence="5">FAD-binding PCMH-type domain-containing protein</fullName>
    </recommendedName>
</protein>
<dbReference type="AlphaFoldDB" id="J0PYJ4"/>
<dbReference type="Proteomes" id="UP000008761">
    <property type="component" value="Unassembled WGS sequence"/>
</dbReference>
<dbReference type="PANTHER" id="PTHR43716">
    <property type="entry name" value="D-2-HYDROXYGLUTARATE DEHYDROGENASE, MITOCHONDRIAL"/>
    <property type="match status" value="1"/>
</dbReference>
<dbReference type="InterPro" id="IPR016166">
    <property type="entry name" value="FAD-bd_PCMH"/>
</dbReference>
<dbReference type="InterPro" id="IPR016167">
    <property type="entry name" value="FAD-bd_PCMH_sub1"/>
</dbReference>
<dbReference type="GO" id="GO:0003824">
    <property type="term" value="F:catalytic activity"/>
    <property type="evidence" value="ECO:0007669"/>
    <property type="project" value="InterPro"/>
</dbReference>
<keyword evidence="3" id="KW-0285">Flavoprotein</keyword>
<dbReference type="Pfam" id="PF02913">
    <property type="entry name" value="FAD-oxidase_C"/>
    <property type="match status" value="1"/>
</dbReference>
<reference evidence="6 7" key="1">
    <citation type="submission" date="2012-03" db="EMBL/GenBank/DDBJ databases">
        <title>The Genome Sequence of Bartonella alsatica IBS 382.</title>
        <authorList>
            <consortium name="The Broad Institute Genome Sequencing Platform"/>
            <consortium name="The Broad Institute Genome Sequencing Center for Infectious Disease"/>
            <person name="Feldgarden M."/>
            <person name="Kirby J."/>
            <person name="Kosoy M."/>
            <person name="Birtles R."/>
            <person name="Probert W.S."/>
            <person name="Chiaraviglio L."/>
            <person name="Young S.K."/>
            <person name="Zeng Q."/>
            <person name="Gargeya S."/>
            <person name="Fitzgerald M."/>
            <person name="Haas B."/>
            <person name="Abouelleil A."/>
            <person name="Alvarado L."/>
            <person name="Arachchi H.M."/>
            <person name="Berlin A."/>
            <person name="Chapman S.B."/>
            <person name="Gearin G."/>
            <person name="Goldberg J."/>
            <person name="Griggs A."/>
            <person name="Gujja S."/>
            <person name="Hansen M."/>
            <person name="Heiman D."/>
            <person name="Howarth C."/>
            <person name="Larimer J."/>
            <person name="Lui A."/>
            <person name="MacDonald P.J.P."/>
            <person name="McCowen C."/>
            <person name="Montmayeur A."/>
            <person name="Murphy C."/>
            <person name="Neiman D."/>
            <person name="Pearson M."/>
            <person name="Priest M."/>
            <person name="Roberts A."/>
            <person name="Saif S."/>
            <person name="Shea T."/>
            <person name="Sisk P."/>
            <person name="Stolte C."/>
            <person name="Sykes S."/>
            <person name="Wortman J."/>
            <person name="Nusbaum C."/>
            <person name="Birren B."/>
        </authorList>
    </citation>
    <scope>NUCLEOTIDE SEQUENCE [LARGE SCALE GENOMIC DNA]</scope>
    <source>
        <strain evidence="6 7">IBS 382</strain>
    </source>
</reference>
<dbReference type="Gene3D" id="1.10.45.10">
    <property type="entry name" value="Vanillyl-alcohol Oxidase, Chain A, domain 4"/>
    <property type="match status" value="1"/>
</dbReference>
<dbReference type="STRING" id="1094551.MEC_00785"/>
<dbReference type="InterPro" id="IPR016171">
    <property type="entry name" value="Vanillyl_alc_oxidase_C-sub2"/>
</dbReference>
<evidence type="ECO:0000313" key="6">
    <source>
        <dbReference type="EMBL" id="EJF75309.1"/>
    </source>
</evidence>
<evidence type="ECO:0000256" key="3">
    <source>
        <dbReference type="ARBA" id="ARBA00022630"/>
    </source>
</evidence>
<organism evidence="6 7">
    <name type="scientific">Bartonella alsatica IBS 382</name>
    <dbReference type="NCBI Taxonomy" id="1094551"/>
    <lineage>
        <taxon>Bacteria</taxon>
        <taxon>Pseudomonadati</taxon>
        <taxon>Pseudomonadota</taxon>
        <taxon>Alphaproteobacteria</taxon>
        <taxon>Hyphomicrobiales</taxon>
        <taxon>Bartonellaceae</taxon>
        <taxon>Bartonella</taxon>
    </lineage>
</organism>
<dbReference type="Gene3D" id="3.30.70.2190">
    <property type="match status" value="1"/>
</dbReference>
<dbReference type="EMBL" id="AIME01000004">
    <property type="protein sequence ID" value="EJF75309.1"/>
    <property type="molecule type" value="Genomic_DNA"/>
</dbReference>
<dbReference type="InterPro" id="IPR016164">
    <property type="entry name" value="FAD-linked_Oxase-like_C"/>
</dbReference>
<dbReference type="PANTHER" id="PTHR43716:SF2">
    <property type="entry name" value="BLL6224 PROTEIN"/>
    <property type="match status" value="1"/>
</dbReference>
<evidence type="ECO:0000256" key="1">
    <source>
        <dbReference type="ARBA" id="ARBA00001974"/>
    </source>
</evidence>
<dbReference type="InterPro" id="IPR016169">
    <property type="entry name" value="FAD-bd_PCMH_sub2"/>
</dbReference>
<dbReference type="InterPro" id="IPR004113">
    <property type="entry name" value="FAD-bd_oxidored_4_C"/>
</dbReference>
<dbReference type="InterPro" id="IPR036318">
    <property type="entry name" value="FAD-bd_PCMH-like_sf"/>
</dbReference>
<evidence type="ECO:0000256" key="2">
    <source>
        <dbReference type="ARBA" id="ARBA00008000"/>
    </source>
</evidence>
<evidence type="ECO:0000259" key="5">
    <source>
        <dbReference type="PROSITE" id="PS51387"/>
    </source>
</evidence>
<dbReference type="SUPFAM" id="SSF55103">
    <property type="entry name" value="FAD-linked oxidases, C-terminal domain"/>
    <property type="match status" value="1"/>
</dbReference>
<dbReference type="SUPFAM" id="SSF56176">
    <property type="entry name" value="FAD-binding/transporter-associated domain-like"/>
    <property type="match status" value="1"/>
</dbReference>
<dbReference type="Gene3D" id="3.30.70.2740">
    <property type="match status" value="1"/>
</dbReference>
<dbReference type="eggNOG" id="COG0277">
    <property type="taxonomic scope" value="Bacteria"/>
</dbReference>
<dbReference type="GO" id="GO:0022904">
    <property type="term" value="P:respiratory electron transport chain"/>
    <property type="evidence" value="ECO:0007669"/>
    <property type="project" value="TreeGrafter"/>
</dbReference>
<dbReference type="InterPro" id="IPR051264">
    <property type="entry name" value="FAD-oxidored/transferase_4"/>
</dbReference>